<keyword evidence="4" id="KW-0805">Transcription regulation</keyword>
<evidence type="ECO:0000256" key="4">
    <source>
        <dbReference type="ARBA" id="ARBA00023015"/>
    </source>
</evidence>
<dbReference type="GO" id="GO:0000124">
    <property type="term" value="C:SAGA complex"/>
    <property type="evidence" value="ECO:0007669"/>
    <property type="project" value="InterPro"/>
</dbReference>
<dbReference type="GO" id="GO:0051123">
    <property type="term" value="P:RNA polymerase II preinitiation complex assembly"/>
    <property type="evidence" value="ECO:0000318"/>
    <property type="project" value="GO_Central"/>
</dbReference>
<comment type="similarity">
    <text evidence="2">Belongs to the TAF12 family.</text>
</comment>
<name>F6WT81_CIOIN</name>
<dbReference type="FunCoup" id="F6WT81">
    <property type="interactions" value="188"/>
</dbReference>
<comment type="subcellular location">
    <subcellularLocation>
        <location evidence="1">Nucleus</location>
    </subcellularLocation>
</comment>
<keyword evidence="10" id="KW-1185">Reference proteome</keyword>
<dbReference type="HOGENOM" id="CLU_093619_3_0_1"/>
<dbReference type="GO" id="GO:0046982">
    <property type="term" value="F:protein heterodimerization activity"/>
    <property type="evidence" value="ECO:0007669"/>
    <property type="project" value="InterPro"/>
</dbReference>
<reference evidence="9" key="4">
    <citation type="submission" date="2025-09" db="UniProtKB">
        <authorList>
            <consortium name="Ensembl"/>
        </authorList>
    </citation>
    <scope>IDENTIFICATION</scope>
</reference>
<evidence type="ECO:0000256" key="3">
    <source>
        <dbReference type="ARBA" id="ARBA00017484"/>
    </source>
</evidence>
<dbReference type="EMBL" id="EAAA01002245">
    <property type="status" value="NOT_ANNOTATED_CDS"/>
    <property type="molecule type" value="Genomic_DNA"/>
</dbReference>
<dbReference type="SUPFAM" id="SSF47113">
    <property type="entry name" value="Histone-fold"/>
    <property type="match status" value="1"/>
</dbReference>
<keyword evidence="6" id="KW-0539">Nucleus</keyword>
<dbReference type="InParanoid" id="F6WT81"/>
<reference evidence="9" key="3">
    <citation type="submission" date="2025-08" db="UniProtKB">
        <authorList>
            <consortium name="Ensembl"/>
        </authorList>
    </citation>
    <scope>IDENTIFICATION</scope>
</reference>
<dbReference type="Ensembl" id="ENSCINT00000004058.3">
    <property type="protein sequence ID" value="ENSCINP00000004058.3"/>
    <property type="gene ID" value="ENSCING00000002006.3"/>
</dbReference>
<evidence type="ECO:0000256" key="6">
    <source>
        <dbReference type="ARBA" id="ARBA00023242"/>
    </source>
</evidence>
<dbReference type="GO" id="GO:0003677">
    <property type="term" value="F:DNA binding"/>
    <property type="evidence" value="ECO:0000318"/>
    <property type="project" value="GO_Central"/>
</dbReference>
<dbReference type="FunFam" id="1.10.20.10:FF:000011">
    <property type="entry name" value="Transcription initiation factor TFIID subunit 12"/>
    <property type="match status" value="1"/>
</dbReference>
<feature type="region of interest" description="Disordered" evidence="7">
    <location>
        <begin position="1"/>
        <end position="42"/>
    </location>
</feature>
<dbReference type="GO" id="GO:0005669">
    <property type="term" value="C:transcription factor TFIID complex"/>
    <property type="evidence" value="ECO:0000318"/>
    <property type="project" value="GO_Central"/>
</dbReference>
<feature type="compositionally biased region" description="Low complexity" evidence="7">
    <location>
        <begin position="1"/>
        <end position="37"/>
    </location>
</feature>
<evidence type="ECO:0000256" key="1">
    <source>
        <dbReference type="ARBA" id="ARBA00004123"/>
    </source>
</evidence>
<dbReference type="PANTHER" id="PTHR12264:SF21">
    <property type="entry name" value="TRANSCRIPTION INITIATION FACTOR TFIID SUBUNIT 12"/>
    <property type="match status" value="1"/>
</dbReference>
<proteinExistence type="inferred from homology"/>
<evidence type="ECO:0000256" key="2">
    <source>
        <dbReference type="ARBA" id="ARBA00007530"/>
    </source>
</evidence>
<protein>
    <recommendedName>
        <fullName evidence="3">Transcription initiation factor TFIID subunit 12</fullName>
    </recommendedName>
</protein>
<dbReference type="InterPro" id="IPR037794">
    <property type="entry name" value="TAF12"/>
</dbReference>
<dbReference type="Pfam" id="PF03847">
    <property type="entry name" value="TFIID_20kDa"/>
    <property type="match status" value="1"/>
</dbReference>
<feature type="domain" description="Transcription initiation factor TFIID subunit 12" evidence="8">
    <location>
        <begin position="86"/>
        <end position="152"/>
    </location>
</feature>
<accession>F6WT81</accession>
<evidence type="ECO:0000313" key="10">
    <source>
        <dbReference type="Proteomes" id="UP000008144"/>
    </source>
</evidence>
<sequence>MEQIQASIQTTGQQQQQQTSQNTAVLTNPSPQSSSPLITPPTLPNQTVVKPAISQLPQVVLSKPRPPAPQFITQVPQEKDNKILNRQRLQELIREIDPAEQLDEDVEEMLMQITDDFIENVVSASCELAKHRNSNTLEVKDLKLHLDKQWNISIPGYGSEEIKPFKKPTTADAHKQRLALIRKAIKK</sequence>
<dbReference type="OMA" id="QWNISIP"/>
<dbReference type="PANTHER" id="PTHR12264">
    <property type="entry name" value="TRANSCRIPTION INITIATION FACTOR TFIID SUBUNIT 12"/>
    <property type="match status" value="1"/>
</dbReference>
<evidence type="ECO:0000256" key="5">
    <source>
        <dbReference type="ARBA" id="ARBA00023163"/>
    </source>
</evidence>
<keyword evidence="5" id="KW-0804">Transcription</keyword>
<evidence type="ECO:0000256" key="7">
    <source>
        <dbReference type="SAM" id="MobiDB-lite"/>
    </source>
</evidence>
<dbReference type="Proteomes" id="UP000008144">
    <property type="component" value="Chromosome 6"/>
</dbReference>
<evidence type="ECO:0000259" key="8">
    <source>
        <dbReference type="Pfam" id="PF03847"/>
    </source>
</evidence>
<dbReference type="GO" id="GO:0017025">
    <property type="term" value="F:TBP-class protein binding"/>
    <property type="evidence" value="ECO:0000318"/>
    <property type="project" value="GO_Central"/>
</dbReference>
<gene>
    <name evidence="9" type="primary">LOC100181502</name>
</gene>
<dbReference type="AlphaFoldDB" id="F6WT81"/>
<dbReference type="STRING" id="7719.ENSCINP00000004058"/>
<evidence type="ECO:0000313" key="9">
    <source>
        <dbReference type="Ensembl" id="ENSCINP00000004058.3"/>
    </source>
</evidence>
<reference evidence="9" key="2">
    <citation type="journal article" date="2008" name="Genome Biol.">
        <title>Improved genome assembly and evidence-based global gene model set for the chordate Ciona intestinalis: new insight into intron and operon populations.</title>
        <authorList>
            <person name="Satou Y."/>
            <person name="Mineta K."/>
            <person name="Ogasawara M."/>
            <person name="Sasakura Y."/>
            <person name="Shoguchi E."/>
            <person name="Ueno K."/>
            <person name="Yamada L."/>
            <person name="Matsumoto J."/>
            <person name="Wasserscheid J."/>
            <person name="Dewar K."/>
            <person name="Wiley G.B."/>
            <person name="Macmil S.L."/>
            <person name="Roe B.A."/>
            <person name="Zeller R.W."/>
            <person name="Hastings K.E."/>
            <person name="Lemaire P."/>
            <person name="Lindquist E."/>
            <person name="Endo T."/>
            <person name="Hotta K."/>
            <person name="Inaba K."/>
        </authorList>
    </citation>
    <scope>NUCLEOTIDE SEQUENCE [LARGE SCALE GENOMIC DNA]</scope>
    <source>
        <strain evidence="9">wild type</strain>
    </source>
</reference>
<dbReference type="Gene3D" id="1.10.20.10">
    <property type="entry name" value="Histone, subunit A"/>
    <property type="match status" value="1"/>
</dbReference>
<reference evidence="10" key="1">
    <citation type="journal article" date="2002" name="Science">
        <title>The draft genome of Ciona intestinalis: insights into chordate and vertebrate origins.</title>
        <authorList>
            <person name="Dehal P."/>
            <person name="Satou Y."/>
            <person name="Campbell R.K."/>
            <person name="Chapman J."/>
            <person name="Degnan B."/>
            <person name="De Tomaso A."/>
            <person name="Davidson B."/>
            <person name="Di Gregorio A."/>
            <person name="Gelpke M."/>
            <person name="Goodstein D.M."/>
            <person name="Harafuji N."/>
            <person name="Hastings K.E."/>
            <person name="Ho I."/>
            <person name="Hotta K."/>
            <person name="Huang W."/>
            <person name="Kawashima T."/>
            <person name="Lemaire P."/>
            <person name="Martinez D."/>
            <person name="Meinertzhagen I.A."/>
            <person name="Necula S."/>
            <person name="Nonaka M."/>
            <person name="Putnam N."/>
            <person name="Rash S."/>
            <person name="Saiga H."/>
            <person name="Satake M."/>
            <person name="Terry A."/>
            <person name="Yamada L."/>
            <person name="Wang H.G."/>
            <person name="Awazu S."/>
            <person name="Azumi K."/>
            <person name="Boore J."/>
            <person name="Branno M."/>
            <person name="Chin-Bow S."/>
            <person name="DeSantis R."/>
            <person name="Doyle S."/>
            <person name="Francino P."/>
            <person name="Keys D.N."/>
            <person name="Haga S."/>
            <person name="Hayashi H."/>
            <person name="Hino K."/>
            <person name="Imai K.S."/>
            <person name="Inaba K."/>
            <person name="Kano S."/>
            <person name="Kobayashi K."/>
            <person name="Kobayashi M."/>
            <person name="Lee B.I."/>
            <person name="Makabe K.W."/>
            <person name="Manohar C."/>
            <person name="Matassi G."/>
            <person name="Medina M."/>
            <person name="Mochizuki Y."/>
            <person name="Mount S."/>
            <person name="Morishita T."/>
            <person name="Miura S."/>
            <person name="Nakayama A."/>
            <person name="Nishizaka S."/>
            <person name="Nomoto H."/>
            <person name="Ohta F."/>
            <person name="Oishi K."/>
            <person name="Rigoutsos I."/>
            <person name="Sano M."/>
            <person name="Sasaki A."/>
            <person name="Sasakura Y."/>
            <person name="Shoguchi E."/>
            <person name="Shin-i T."/>
            <person name="Spagnuolo A."/>
            <person name="Stainier D."/>
            <person name="Suzuki M.M."/>
            <person name="Tassy O."/>
            <person name="Takatori N."/>
            <person name="Tokuoka M."/>
            <person name="Yagi K."/>
            <person name="Yoshizaki F."/>
            <person name="Wada S."/>
            <person name="Zhang C."/>
            <person name="Hyatt P.D."/>
            <person name="Larimer F."/>
            <person name="Detter C."/>
            <person name="Doggett N."/>
            <person name="Glavina T."/>
            <person name="Hawkins T."/>
            <person name="Richardson P."/>
            <person name="Lucas S."/>
            <person name="Kohara Y."/>
            <person name="Levine M."/>
            <person name="Satoh N."/>
            <person name="Rokhsar D.S."/>
        </authorList>
    </citation>
    <scope>NUCLEOTIDE SEQUENCE [LARGE SCALE GENOMIC DNA]</scope>
</reference>
<dbReference type="CDD" id="cd07981">
    <property type="entry name" value="HFD_TAF12"/>
    <property type="match status" value="1"/>
</dbReference>
<dbReference type="InterPro" id="IPR009072">
    <property type="entry name" value="Histone-fold"/>
</dbReference>
<dbReference type="GeneTree" id="ENSGT00390000002144"/>
<organism evidence="9 10">
    <name type="scientific">Ciona intestinalis</name>
    <name type="common">Transparent sea squirt</name>
    <name type="synonym">Ascidia intestinalis</name>
    <dbReference type="NCBI Taxonomy" id="7719"/>
    <lineage>
        <taxon>Eukaryota</taxon>
        <taxon>Metazoa</taxon>
        <taxon>Chordata</taxon>
        <taxon>Tunicata</taxon>
        <taxon>Ascidiacea</taxon>
        <taxon>Phlebobranchia</taxon>
        <taxon>Cionidae</taxon>
        <taxon>Ciona</taxon>
    </lineage>
</organism>
<dbReference type="InterPro" id="IPR003228">
    <property type="entry name" value="TFIID_TAF12_dom"/>
</dbReference>